<dbReference type="PANTHER" id="PTHR30461">
    <property type="entry name" value="DNA-INVERTASE FROM LAMBDOID PROPHAGE"/>
    <property type="match status" value="1"/>
</dbReference>
<evidence type="ECO:0000313" key="5">
    <source>
        <dbReference type="Proteomes" id="UP000787672"/>
    </source>
</evidence>
<protein>
    <submittedName>
        <fullName evidence="4">Recombinase family protein</fullName>
    </submittedName>
</protein>
<dbReference type="Proteomes" id="UP000787672">
    <property type="component" value="Unassembled WGS sequence"/>
</dbReference>
<dbReference type="RefSeq" id="WP_216632185.1">
    <property type="nucleotide sequence ID" value="NZ_JAHLQN010000001.1"/>
</dbReference>
<feature type="domain" description="Resolvase/invertase-type recombinase catalytic" evidence="3">
    <location>
        <begin position="1"/>
        <end position="145"/>
    </location>
</feature>
<dbReference type="CDD" id="cd03768">
    <property type="entry name" value="SR_ResInv"/>
    <property type="match status" value="1"/>
</dbReference>
<sequence>MEYGYARVSTKEQNELRQLIALREFGLTDRAIFVDKQSGKDFDRRSYQRLLRKLKDGDTLVIKSIDRLGRNYEEILEQWRIITKEKSAAIVVLDMPLLDTRRNRDLTGTLIADIVLQLLSYVAQTEREFIHQRQAEGIAAAKARGVKFGRPRKVLPEGFGEVKARWERGELSARAAGKLLGVTHRSFLLWAQDDGCKEIVKKTQTKKKTG</sequence>
<dbReference type="EMBL" id="JAHLQN010000001">
    <property type="protein sequence ID" value="MBU5626730.1"/>
    <property type="molecule type" value="Genomic_DNA"/>
</dbReference>
<keyword evidence="5" id="KW-1185">Reference proteome</keyword>
<evidence type="ECO:0000256" key="2">
    <source>
        <dbReference type="PROSITE-ProRule" id="PRU10137"/>
    </source>
</evidence>
<dbReference type="Pfam" id="PF00239">
    <property type="entry name" value="Resolvase"/>
    <property type="match status" value="1"/>
</dbReference>
<comment type="similarity">
    <text evidence="1">Belongs to the site-specific recombinase resolvase family.</text>
</comment>
<dbReference type="InterPro" id="IPR006118">
    <property type="entry name" value="Recombinase_CS"/>
</dbReference>
<dbReference type="PROSITE" id="PS00397">
    <property type="entry name" value="RECOMBINASES_1"/>
    <property type="match status" value="1"/>
</dbReference>
<organism evidence="4 5">
    <name type="scientific">Dysosmobacter acutus</name>
    <dbReference type="NCBI Taxonomy" id="2841504"/>
    <lineage>
        <taxon>Bacteria</taxon>
        <taxon>Bacillati</taxon>
        <taxon>Bacillota</taxon>
        <taxon>Clostridia</taxon>
        <taxon>Eubacteriales</taxon>
        <taxon>Oscillospiraceae</taxon>
        <taxon>Dysosmobacter</taxon>
    </lineage>
</organism>
<proteinExistence type="inferred from homology"/>
<evidence type="ECO:0000259" key="3">
    <source>
        <dbReference type="PROSITE" id="PS51736"/>
    </source>
</evidence>
<dbReference type="PROSITE" id="PS51736">
    <property type="entry name" value="RECOMBINASES_3"/>
    <property type="match status" value="1"/>
</dbReference>
<dbReference type="PANTHER" id="PTHR30461:SF26">
    <property type="entry name" value="RESOLVASE HOMOLOG YNEB"/>
    <property type="match status" value="1"/>
</dbReference>
<dbReference type="InterPro" id="IPR050639">
    <property type="entry name" value="SSR_resolvase"/>
</dbReference>
<reference evidence="4 5" key="1">
    <citation type="submission" date="2021-06" db="EMBL/GenBank/DDBJ databases">
        <authorList>
            <person name="Sun Q."/>
            <person name="Li D."/>
        </authorList>
    </citation>
    <scope>NUCLEOTIDE SEQUENCE [LARGE SCALE GENOMIC DNA]</scope>
    <source>
        <strain evidence="4 5">MSJ-2</strain>
    </source>
</reference>
<accession>A0ABS6F8Y7</accession>
<gene>
    <name evidence="4" type="ORF">KQI82_07360</name>
</gene>
<evidence type="ECO:0000256" key="1">
    <source>
        <dbReference type="ARBA" id="ARBA00009913"/>
    </source>
</evidence>
<dbReference type="PROSITE" id="PS00398">
    <property type="entry name" value="RECOMBINASES_2"/>
    <property type="match status" value="1"/>
</dbReference>
<comment type="caution">
    <text evidence="4">The sequence shown here is derived from an EMBL/GenBank/DDBJ whole genome shotgun (WGS) entry which is preliminary data.</text>
</comment>
<evidence type="ECO:0000313" key="4">
    <source>
        <dbReference type="EMBL" id="MBU5626730.1"/>
    </source>
</evidence>
<feature type="active site" description="O-(5'-phospho-DNA)-serine intermediate" evidence="2">
    <location>
        <position position="9"/>
    </location>
</feature>
<dbReference type="SMART" id="SM00857">
    <property type="entry name" value="Resolvase"/>
    <property type="match status" value="1"/>
</dbReference>
<name>A0ABS6F8Y7_9FIRM</name>
<dbReference type="InterPro" id="IPR006119">
    <property type="entry name" value="Resolv_N"/>
</dbReference>